<name>A0A8S1HZ17_9PELO</name>
<keyword evidence="1" id="KW-0472">Membrane</keyword>
<keyword evidence="3" id="KW-1185">Reference proteome</keyword>
<feature type="transmembrane region" description="Helical" evidence="1">
    <location>
        <begin position="63"/>
        <end position="82"/>
    </location>
</feature>
<feature type="transmembrane region" description="Helical" evidence="1">
    <location>
        <begin position="88"/>
        <end position="105"/>
    </location>
</feature>
<reference evidence="2" key="1">
    <citation type="submission" date="2020-10" db="EMBL/GenBank/DDBJ databases">
        <authorList>
            <person name="Kikuchi T."/>
        </authorList>
    </citation>
    <scope>NUCLEOTIDE SEQUENCE</scope>
    <source>
        <strain evidence="2">NKZ352</strain>
    </source>
</reference>
<gene>
    <name evidence="2" type="ORF">CAUJ_LOCUS14509</name>
</gene>
<proteinExistence type="predicted"/>
<dbReference type="Proteomes" id="UP000835052">
    <property type="component" value="Unassembled WGS sequence"/>
</dbReference>
<protein>
    <submittedName>
        <fullName evidence="2">Uncharacterized protein</fullName>
    </submittedName>
</protein>
<sequence>MSDDVCSLRDYQRYSSMVSAATSTIHLLNEGPFSVLFASSVVYNAVSQFSYHSAIRSIRKRRPIYNFSLTILALLRVAFISLRDESTIALFFAYLSLFVAFTENLSMLSSAKYLEATYDLNVRRQRRRLYDQNPYAAPAA</sequence>
<evidence type="ECO:0000313" key="2">
    <source>
        <dbReference type="EMBL" id="CAD6198603.1"/>
    </source>
</evidence>
<comment type="caution">
    <text evidence="2">The sequence shown here is derived from an EMBL/GenBank/DDBJ whole genome shotgun (WGS) entry which is preliminary data.</text>
</comment>
<evidence type="ECO:0000313" key="3">
    <source>
        <dbReference type="Proteomes" id="UP000835052"/>
    </source>
</evidence>
<organism evidence="2 3">
    <name type="scientific">Caenorhabditis auriculariae</name>
    <dbReference type="NCBI Taxonomy" id="2777116"/>
    <lineage>
        <taxon>Eukaryota</taxon>
        <taxon>Metazoa</taxon>
        <taxon>Ecdysozoa</taxon>
        <taxon>Nematoda</taxon>
        <taxon>Chromadorea</taxon>
        <taxon>Rhabditida</taxon>
        <taxon>Rhabditina</taxon>
        <taxon>Rhabditomorpha</taxon>
        <taxon>Rhabditoidea</taxon>
        <taxon>Rhabditidae</taxon>
        <taxon>Peloderinae</taxon>
        <taxon>Caenorhabditis</taxon>
    </lineage>
</organism>
<dbReference type="AlphaFoldDB" id="A0A8S1HZ17"/>
<keyword evidence="1" id="KW-0812">Transmembrane</keyword>
<keyword evidence="1" id="KW-1133">Transmembrane helix</keyword>
<dbReference type="EMBL" id="CAJGYM010000132">
    <property type="protein sequence ID" value="CAD6198603.1"/>
    <property type="molecule type" value="Genomic_DNA"/>
</dbReference>
<evidence type="ECO:0000256" key="1">
    <source>
        <dbReference type="SAM" id="Phobius"/>
    </source>
</evidence>
<accession>A0A8S1HZ17</accession>
<dbReference type="OrthoDB" id="5821800at2759"/>